<protein>
    <submittedName>
        <fullName evidence="2">Uncharacterized protein</fullName>
    </submittedName>
</protein>
<comment type="caution">
    <text evidence="2">The sequence shown here is derived from an EMBL/GenBank/DDBJ whole genome shotgun (WGS) entry which is preliminary data.</text>
</comment>
<keyword evidence="3" id="KW-1185">Reference proteome</keyword>
<accession>A0A226E7V0</accession>
<feature type="region of interest" description="Disordered" evidence="1">
    <location>
        <begin position="132"/>
        <end position="159"/>
    </location>
</feature>
<gene>
    <name evidence="2" type="ORF">Fcan01_12807</name>
</gene>
<feature type="region of interest" description="Disordered" evidence="1">
    <location>
        <begin position="242"/>
        <end position="302"/>
    </location>
</feature>
<reference evidence="2 3" key="1">
    <citation type="submission" date="2015-12" db="EMBL/GenBank/DDBJ databases">
        <title>The genome of Folsomia candida.</title>
        <authorList>
            <person name="Faddeeva A."/>
            <person name="Derks M.F."/>
            <person name="Anvar Y."/>
            <person name="Smit S."/>
            <person name="Van Straalen N."/>
            <person name="Roelofs D."/>
        </authorList>
    </citation>
    <scope>NUCLEOTIDE SEQUENCE [LARGE SCALE GENOMIC DNA]</scope>
    <source>
        <strain evidence="2 3">VU population</strain>
        <tissue evidence="2">Whole body</tissue>
    </source>
</reference>
<dbReference type="EMBL" id="LNIX01000006">
    <property type="protein sequence ID" value="OXA52736.1"/>
    <property type="molecule type" value="Genomic_DNA"/>
</dbReference>
<evidence type="ECO:0000313" key="2">
    <source>
        <dbReference type="EMBL" id="OXA52736.1"/>
    </source>
</evidence>
<name>A0A226E7V0_FOLCA</name>
<sequence length="302" mass="33620">MSEQLGLVVQKGEEEQFDGLIGGERVRESYGKLPGWILAFVVGTVEHIYGNLFLRASFHQPPLLLSKIGLTPSWANLGSEFVCCCFCFLLLCFWESELVRGLLVGRERSFLQSHSRLTVLLQLSHEREAMNNASNTCSRGVPRGKSSRQSPNNLTKTNLPFKSIAFPPVRNSREKEERKQQEAAATTGSFYTFISHEATTDGFSNLLCPLSSRGVEVDTIINRSSGIMRINIHAPSKERLLLPSVQYHPPTNTTSPPTFRPRSLRDTASGDFSSSTDHHWHPGPNSDETSSHHGITTHFPLS</sequence>
<dbReference type="Proteomes" id="UP000198287">
    <property type="component" value="Unassembled WGS sequence"/>
</dbReference>
<evidence type="ECO:0000313" key="3">
    <source>
        <dbReference type="Proteomes" id="UP000198287"/>
    </source>
</evidence>
<evidence type="ECO:0000256" key="1">
    <source>
        <dbReference type="SAM" id="MobiDB-lite"/>
    </source>
</evidence>
<proteinExistence type="predicted"/>
<dbReference type="AlphaFoldDB" id="A0A226E7V0"/>
<organism evidence="2 3">
    <name type="scientific">Folsomia candida</name>
    <name type="common">Springtail</name>
    <dbReference type="NCBI Taxonomy" id="158441"/>
    <lineage>
        <taxon>Eukaryota</taxon>
        <taxon>Metazoa</taxon>
        <taxon>Ecdysozoa</taxon>
        <taxon>Arthropoda</taxon>
        <taxon>Hexapoda</taxon>
        <taxon>Collembola</taxon>
        <taxon>Entomobryomorpha</taxon>
        <taxon>Isotomoidea</taxon>
        <taxon>Isotomidae</taxon>
        <taxon>Proisotominae</taxon>
        <taxon>Folsomia</taxon>
    </lineage>
</organism>
<feature type="compositionally biased region" description="Polar residues" evidence="1">
    <location>
        <begin position="147"/>
        <end position="159"/>
    </location>
</feature>